<dbReference type="Ensembl" id="ENSPNAT00000006679.2">
    <property type="protein sequence ID" value="ENSPNAP00000004636.2"/>
    <property type="gene ID" value="ENSPNAG00000011059.2"/>
</dbReference>
<feature type="compositionally biased region" description="Basic and acidic residues" evidence="14">
    <location>
        <begin position="319"/>
        <end position="342"/>
    </location>
</feature>
<dbReference type="STRING" id="42514.ENSPNAP00000004636"/>
<dbReference type="GO" id="GO:0031514">
    <property type="term" value="C:motile cilium"/>
    <property type="evidence" value="ECO:0007669"/>
    <property type="project" value="UniProtKB-SubCell"/>
</dbReference>
<feature type="compositionally biased region" description="Basic and acidic residues" evidence="14">
    <location>
        <begin position="54"/>
        <end position="67"/>
    </location>
</feature>
<proteinExistence type="inferred from homology"/>
<dbReference type="GeneTree" id="ENSGT00390000018244"/>
<keyword evidence="11" id="KW-0206">Cytoskeleton</keyword>
<accession>A0A3B4C1G2</accession>
<evidence type="ECO:0000256" key="7">
    <source>
        <dbReference type="ARBA" id="ARBA00022701"/>
    </source>
</evidence>
<evidence type="ECO:0000256" key="12">
    <source>
        <dbReference type="ARBA" id="ARBA00023273"/>
    </source>
</evidence>
<gene>
    <name evidence="15" type="primary">CCDC181</name>
</gene>
<evidence type="ECO:0000256" key="9">
    <source>
        <dbReference type="ARBA" id="ARBA00023054"/>
    </source>
</evidence>
<feature type="region of interest" description="Disordered" evidence="14">
    <location>
        <begin position="179"/>
        <end position="344"/>
    </location>
</feature>
<dbReference type="GeneID" id="108444318"/>
<evidence type="ECO:0000256" key="2">
    <source>
        <dbReference type="ARBA" id="ARBA00004230"/>
    </source>
</evidence>
<dbReference type="InterPro" id="IPR026687">
    <property type="entry name" value="CCDC181"/>
</dbReference>
<dbReference type="OrthoDB" id="6288248at2759"/>
<dbReference type="GO" id="GO:0008017">
    <property type="term" value="F:microtubule binding"/>
    <property type="evidence" value="ECO:0007669"/>
    <property type="project" value="InterPro"/>
</dbReference>
<organism evidence="15 16">
    <name type="scientific">Pygocentrus nattereri</name>
    <name type="common">Red-bellied piranha</name>
    <dbReference type="NCBI Taxonomy" id="42514"/>
    <lineage>
        <taxon>Eukaryota</taxon>
        <taxon>Metazoa</taxon>
        <taxon>Chordata</taxon>
        <taxon>Craniata</taxon>
        <taxon>Vertebrata</taxon>
        <taxon>Euteleostomi</taxon>
        <taxon>Actinopterygii</taxon>
        <taxon>Neopterygii</taxon>
        <taxon>Teleostei</taxon>
        <taxon>Ostariophysi</taxon>
        <taxon>Characiformes</taxon>
        <taxon>Characoidei</taxon>
        <taxon>Pygocentrus</taxon>
    </lineage>
</organism>
<feature type="compositionally biased region" description="Acidic residues" evidence="14">
    <location>
        <begin position="33"/>
        <end position="53"/>
    </location>
</feature>
<evidence type="ECO:0000256" key="1">
    <source>
        <dbReference type="ARBA" id="ARBA00002213"/>
    </source>
</evidence>
<dbReference type="GO" id="GO:0005874">
    <property type="term" value="C:microtubule"/>
    <property type="evidence" value="ECO:0007669"/>
    <property type="project" value="UniProtKB-KW"/>
</dbReference>
<evidence type="ECO:0000256" key="8">
    <source>
        <dbReference type="ARBA" id="ARBA00022846"/>
    </source>
</evidence>
<keyword evidence="6" id="KW-0963">Cytoplasm</keyword>
<evidence type="ECO:0000313" key="15">
    <source>
        <dbReference type="Ensembl" id="ENSPNAP00000004636.2"/>
    </source>
</evidence>
<feature type="compositionally biased region" description="Polar residues" evidence="14">
    <location>
        <begin position="1"/>
        <end position="10"/>
    </location>
</feature>
<evidence type="ECO:0000256" key="11">
    <source>
        <dbReference type="ARBA" id="ARBA00023212"/>
    </source>
</evidence>
<keyword evidence="12" id="KW-0966">Cell projection</keyword>
<keyword evidence="16" id="KW-1185">Reference proteome</keyword>
<reference evidence="15 16" key="1">
    <citation type="submission" date="2020-10" db="EMBL/GenBank/DDBJ databases">
        <title>Pygocentrus nattereri (red-bellied piranha) genome, fPygNat1, primary haplotype.</title>
        <authorList>
            <person name="Myers G."/>
            <person name="Meyer A."/>
            <person name="Karagic N."/>
            <person name="Pippel M."/>
            <person name="Winkler S."/>
            <person name="Tracey A."/>
            <person name="Wood J."/>
            <person name="Formenti G."/>
            <person name="Howe K."/>
            <person name="Fedrigo O."/>
            <person name="Jarvis E.D."/>
        </authorList>
    </citation>
    <scope>NUCLEOTIDE SEQUENCE [LARGE SCALE GENOMIC DNA]</scope>
</reference>
<name>A0A3B4C1G2_PYGNA</name>
<dbReference type="AlphaFoldDB" id="A0A3B4C1G2"/>
<feature type="compositionally biased region" description="Acidic residues" evidence="14">
    <location>
        <begin position="81"/>
        <end position="99"/>
    </location>
</feature>
<keyword evidence="10" id="KW-0969">Cilium</keyword>
<dbReference type="RefSeq" id="XP_017580933.2">
    <property type="nucleotide sequence ID" value="XM_017725444.2"/>
</dbReference>
<evidence type="ECO:0000256" key="13">
    <source>
        <dbReference type="ARBA" id="ARBA00047162"/>
    </source>
</evidence>
<reference evidence="15" key="2">
    <citation type="submission" date="2025-08" db="UniProtKB">
        <authorList>
            <consortium name="Ensembl"/>
        </authorList>
    </citation>
    <scope>IDENTIFICATION</scope>
</reference>
<feature type="compositionally biased region" description="Low complexity" evidence="14">
    <location>
        <begin position="239"/>
        <end position="253"/>
    </location>
</feature>
<evidence type="ECO:0000256" key="3">
    <source>
        <dbReference type="ARBA" id="ARBA00004245"/>
    </source>
</evidence>
<comment type="subunit">
    <text evidence="13">Homodimer. Interacts with HOOK1. Interacts with HOOK2. Interacts with HOOK3.</text>
</comment>
<evidence type="ECO:0000256" key="5">
    <source>
        <dbReference type="ARBA" id="ARBA00022306"/>
    </source>
</evidence>
<protein>
    <recommendedName>
        <fullName evidence="5">Coiled-coil domain-containing protein 181</fullName>
    </recommendedName>
</protein>
<feature type="compositionally biased region" description="Basic and acidic residues" evidence="14">
    <location>
        <begin position="193"/>
        <end position="220"/>
    </location>
</feature>
<keyword evidence="9" id="KW-0175">Coiled coil</keyword>
<dbReference type="Proteomes" id="UP001501920">
    <property type="component" value="Chromosome 28"/>
</dbReference>
<feature type="region of interest" description="Disordered" evidence="14">
    <location>
        <begin position="1"/>
        <end position="128"/>
    </location>
</feature>
<evidence type="ECO:0000256" key="14">
    <source>
        <dbReference type="SAM" id="MobiDB-lite"/>
    </source>
</evidence>
<sequence length="485" mass="56547">MSVVVSSNAQEEYEDDFEKDLDWLISEESKSEEQDDEDIEAQIDRELGEDEEGVREGDEGQIERVAEDDGEEERWPTPMEPLEDSDVAAIQAEDDDELEEEKKMMLQKIEQANRQLQDQEAPDQTRRRRLQFKDTLVDLVVPAQDYSSNSLQSAPYGDSSPVLGVDSEVDGVVSDQMLKLRISPQEESQGVDVGREGAREGRVLVEKDGKFDLVSLREVESQGLLPPLSVSHSDGPRGSPRLETSKSPSSSPKPAAPEPLHVPKPPSQPRVRPNSASHTHRTAGRPDSKRRVQSANGAPAHATFTLSPQQKELLTKQQQKRERQAREEEERRREEEEQKRQTNELAFRAWLLKKRQQLQEERRVHRAQEMEKMSCKRECCDPEEAFKLWLQRKHEQQLKEKQLEEMKRLEQESSIYIHRPEESEKAFRLWLRRKREEKRAEQQAARERSRRLVFEERQARRMRDLLCTVNEIQSFRFNDPYGYRF</sequence>
<reference evidence="15" key="3">
    <citation type="submission" date="2025-09" db="UniProtKB">
        <authorList>
            <consortium name="Ensembl"/>
        </authorList>
    </citation>
    <scope>IDENTIFICATION</scope>
</reference>
<dbReference type="PANTHER" id="PTHR14320:SF2">
    <property type="entry name" value="COILED-COIL DOMAIN-CONTAINING PROTEIN 181"/>
    <property type="match status" value="1"/>
</dbReference>
<comment type="function">
    <text evidence="1">Microtubule-binding protein that localizes to the microtubular manchette of elongating spermatids.</text>
</comment>
<evidence type="ECO:0000256" key="4">
    <source>
        <dbReference type="ARBA" id="ARBA00005737"/>
    </source>
</evidence>
<keyword evidence="7" id="KW-0493">Microtubule</keyword>
<evidence type="ECO:0000313" key="16">
    <source>
        <dbReference type="Proteomes" id="UP001501920"/>
    </source>
</evidence>
<comment type="subcellular location">
    <subcellularLocation>
        <location evidence="2">Cell projection</location>
        <location evidence="2">Cilium</location>
        <location evidence="2">Flagellum</location>
    </subcellularLocation>
    <subcellularLocation>
        <location evidence="3">Cytoplasm</location>
        <location evidence="3">Cytoskeleton</location>
    </subcellularLocation>
</comment>
<evidence type="ECO:0000256" key="10">
    <source>
        <dbReference type="ARBA" id="ARBA00023069"/>
    </source>
</evidence>
<keyword evidence="8" id="KW-0282">Flagellum</keyword>
<feature type="compositionally biased region" description="Pro residues" evidence="14">
    <location>
        <begin position="254"/>
        <end position="268"/>
    </location>
</feature>
<evidence type="ECO:0000256" key="6">
    <source>
        <dbReference type="ARBA" id="ARBA00022490"/>
    </source>
</evidence>
<comment type="similarity">
    <text evidence="4">Belongs to the CCDC181 family.</text>
</comment>
<dbReference type="PANTHER" id="PTHR14320">
    <property type="entry name" value="COILED-COIL DOMAIN-CONTAINING PROTEIN 181"/>
    <property type="match status" value="1"/>
</dbReference>
<dbReference type="OMA" id="KAWLMRK"/>